<evidence type="ECO:0000313" key="1">
    <source>
        <dbReference type="EMBL" id="SEN14358.1"/>
    </source>
</evidence>
<protein>
    <recommendedName>
        <fullName evidence="3">Nitroimidazol reductase NimA, pyridoxamine 5'-phosphate oxidase superfamily</fullName>
    </recommendedName>
</protein>
<gene>
    <name evidence="1" type="ORF">SAMN05216180_2890</name>
</gene>
<dbReference type="Gene3D" id="2.30.110.10">
    <property type="entry name" value="Electron Transport, Fmn-binding Protein, Chain A"/>
    <property type="match status" value="1"/>
</dbReference>
<dbReference type="InterPro" id="IPR024747">
    <property type="entry name" value="Pyridox_Oxase-rel"/>
</dbReference>
<dbReference type="STRING" id="474960.SAMN05216180_2890"/>
<accession>A0A1H8E6E1</accession>
<dbReference type="OrthoDB" id="9794935at2"/>
<proteinExistence type="predicted"/>
<sequence>MQHRMKTHQLTQEQIDNLLSQTQTGCLATLNANGSPYVTPIHFLYHDNAIYIHGLPKGQKIDNIKANPNVSMTVYEMDGLLLDPDGKPCDTNTKYQSVIMMGTAVLLEDLEQKKRVLHGIVEKYTPQLADKPLPENMVKGTAVIKIDIVEITGKYYD</sequence>
<dbReference type="InterPro" id="IPR012349">
    <property type="entry name" value="Split_barrel_FMN-bd"/>
</dbReference>
<dbReference type="SUPFAM" id="SSF50475">
    <property type="entry name" value="FMN-binding split barrel"/>
    <property type="match status" value="1"/>
</dbReference>
<dbReference type="EMBL" id="FOCG01000004">
    <property type="protein sequence ID" value="SEN14358.1"/>
    <property type="molecule type" value="Genomic_DNA"/>
</dbReference>
<reference evidence="1 2" key="1">
    <citation type="submission" date="2016-10" db="EMBL/GenBank/DDBJ databases">
        <authorList>
            <person name="de Groot N.N."/>
        </authorList>
    </citation>
    <scope>NUCLEOTIDE SEQUENCE [LARGE SCALE GENOMIC DNA]</scope>
    <source>
        <strain evidence="1 2">CGMCC 1.5070</strain>
    </source>
</reference>
<evidence type="ECO:0000313" key="2">
    <source>
        <dbReference type="Proteomes" id="UP000199158"/>
    </source>
</evidence>
<keyword evidence="2" id="KW-1185">Reference proteome</keyword>
<organism evidence="1 2">
    <name type="scientific">Hydrogenoanaerobacterium saccharovorans</name>
    <dbReference type="NCBI Taxonomy" id="474960"/>
    <lineage>
        <taxon>Bacteria</taxon>
        <taxon>Bacillati</taxon>
        <taxon>Bacillota</taxon>
        <taxon>Clostridia</taxon>
        <taxon>Eubacteriales</taxon>
        <taxon>Oscillospiraceae</taxon>
        <taxon>Hydrogenoanaerobacterium</taxon>
    </lineage>
</organism>
<dbReference type="PANTHER" id="PTHR34071">
    <property type="entry name" value="5-NITROIMIDAZOLE ANTIBIOTICS RESISTANCE PROTEIN, NIMA-FAMILY-RELATED PROTEIN-RELATED"/>
    <property type="match status" value="1"/>
</dbReference>
<dbReference type="Pfam" id="PF12900">
    <property type="entry name" value="Pyridox_ox_2"/>
    <property type="match status" value="1"/>
</dbReference>
<dbReference type="PANTHER" id="PTHR34071:SF2">
    <property type="entry name" value="FLAVIN-NUCLEOTIDE-BINDING PROTEIN"/>
    <property type="match status" value="1"/>
</dbReference>
<evidence type="ECO:0008006" key="3">
    <source>
        <dbReference type="Google" id="ProtNLM"/>
    </source>
</evidence>
<dbReference type="AlphaFoldDB" id="A0A1H8E6E1"/>
<dbReference type="Proteomes" id="UP000199158">
    <property type="component" value="Unassembled WGS sequence"/>
</dbReference>
<name>A0A1H8E6E1_9FIRM</name>
<dbReference type="RefSeq" id="WP_092756439.1">
    <property type="nucleotide sequence ID" value="NZ_FOCG01000004.1"/>
</dbReference>